<name>A0A0A2TDC9_9BACI</name>
<dbReference type="OrthoDB" id="2679997at2"/>
<keyword evidence="1" id="KW-0175">Coiled coil</keyword>
<evidence type="ECO:0000256" key="1">
    <source>
        <dbReference type="SAM" id="Coils"/>
    </source>
</evidence>
<gene>
    <name evidence="2" type="ORF">N782_11995</name>
</gene>
<protein>
    <submittedName>
        <fullName evidence="2">Uncharacterized protein</fullName>
    </submittedName>
</protein>
<feature type="coiled-coil region" evidence="1">
    <location>
        <begin position="193"/>
        <end position="227"/>
    </location>
</feature>
<feature type="coiled-coil region" evidence="1">
    <location>
        <begin position="16"/>
        <end position="153"/>
    </location>
</feature>
<reference evidence="2 3" key="1">
    <citation type="journal article" date="2015" name="Stand. Genomic Sci.">
        <title>High quality draft genome sequence of the moderately halophilic bacterium Pontibacillus yanchengensis Y32(T) and comparison among Pontibacillus genomes.</title>
        <authorList>
            <person name="Huang J."/>
            <person name="Qiao Z.X."/>
            <person name="Tang J.W."/>
            <person name="Wang G."/>
        </authorList>
    </citation>
    <scope>NUCLEOTIDE SEQUENCE [LARGE SCALE GENOMIC DNA]</scope>
    <source>
        <strain evidence="2 3">Y32</strain>
    </source>
</reference>
<keyword evidence="3" id="KW-1185">Reference proteome</keyword>
<sequence>MVRRRTFSSEVFHANENQIQQKVIHLKSELDKYKELVMSYEQEGYYDQINQLTKENEELQAKLQEALEKEQHLLSSVQEKYNEMHAIQEEQQTKIEKQNNLIDKLEDQNTTLKEEREEFYNQIQQTREQEDFYTKLEENIKHIEKEKKELEGFLIQKDTETNHLTNQLKKNEELYDSLLLDFAYQENQFRTLKKRYHQEQEEWQRQYGDLEKENNHLKKDIAHFEANQIELYRKLSVLNQQLRGEHSDEEIPKEVELDTDFQTKGIQQLEDQIYETIQQVNEFGDNLSKSESIIHYLEEQIDTFTKEVETLKGLIEDTHES</sequence>
<organism evidence="2 3">
    <name type="scientific">Pontibacillus yanchengensis Y32</name>
    <dbReference type="NCBI Taxonomy" id="1385514"/>
    <lineage>
        <taxon>Bacteria</taxon>
        <taxon>Bacillati</taxon>
        <taxon>Bacillota</taxon>
        <taxon>Bacilli</taxon>
        <taxon>Bacillales</taxon>
        <taxon>Bacillaceae</taxon>
        <taxon>Pontibacillus</taxon>
    </lineage>
</organism>
<dbReference type="Proteomes" id="UP000030147">
    <property type="component" value="Unassembled WGS sequence"/>
</dbReference>
<comment type="caution">
    <text evidence="2">The sequence shown here is derived from an EMBL/GenBank/DDBJ whole genome shotgun (WGS) entry which is preliminary data.</text>
</comment>
<dbReference type="STRING" id="1385514.N782_11995"/>
<dbReference type="EMBL" id="AVBF01000031">
    <property type="protein sequence ID" value="KGP72408.1"/>
    <property type="molecule type" value="Genomic_DNA"/>
</dbReference>
<dbReference type="AlphaFoldDB" id="A0A0A2TDC9"/>
<proteinExistence type="predicted"/>
<accession>A0A0A2TDC9</accession>
<dbReference type="RefSeq" id="WP_036820111.1">
    <property type="nucleotide sequence ID" value="NZ_AVBF01000031.1"/>
</dbReference>
<evidence type="ECO:0000313" key="3">
    <source>
        <dbReference type="Proteomes" id="UP000030147"/>
    </source>
</evidence>
<evidence type="ECO:0000313" key="2">
    <source>
        <dbReference type="EMBL" id="KGP72408.1"/>
    </source>
</evidence>